<evidence type="ECO:0000313" key="7">
    <source>
        <dbReference type="Proteomes" id="UP000295357"/>
    </source>
</evidence>
<dbReference type="Pfam" id="PF13472">
    <property type="entry name" value="Lipase_GDSL_2"/>
    <property type="match status" value="1"/>
</dbReference>
<protein>
    <submittedName>
        <fullName evidence="6">Lysophospholipase L1-like esterase</fullName>
    </submittedName>
</protein>
<proteinExistence type="predicted"/>
<evidence type="ECO:0000313" key="6">
    <source>
        <dbReference type="EMBL" id="TDP06616.1"/>
    </source>
</evidence>
<name>A0A4V3CIR7_9BURK</name>
<dbReference type="PANTHER" id="PTHR42970:SF1">
    <property type="entry name" value="PECTATE LYASE C-RELATED"/>
    <property type="match status" value="1"/>
</dbReference>
<dbReference type="GO" id="GO:0016788">
    <property type="term" value="F:hydrolase activity, acting on ester bonds"/>
    <property type="evidence" value="ECO:0007669"/>
    <property type="project" value="UniProtKB-ARBA"/>
</dbReference>
<dbReference type="InterPro" id="IPR013830">
    <property type="entry name" value="SGNH_hydro"/>
</dbReference>
<dbReference type="InterPro" id="IPR012334">
    <property type="entry name" value="Pectin_lyas_fold"/>
</dbReference>
<dbReference type="InterPro" id="IPR036514">
    <property type="entry name" value="SGNH_hydro_sf"/>
</dbReference>
<organism evidence="6 7">
    <name type="scientific">Roseateles asaccharophilus</name>
    <dbReference type="NCBI Taxonomy" id="582607"/>
    <lineage>
        <taxon>Bacteria</taxon>
        <taxon>Pseudomonadati</taxon>
        <taxon>Pseudomonadota</taxon>
        <taxon>Betaproteobacteria</taxon>
        <taxon>Burkholderiales</taxon>
        <taxon>Sphaerotilaceae</taxon>
        <taxon>Roseateles</taxon>
    </lineage>
</organism>
<feature type="signal peptide" evidence="4">
    <location>
        <begin position="1"/>
        <end position="18"/>
    </location>
</feature>
<evidence type="ECO:0000259" key="5">
    <source>
        <dbReference type="Pfam" id="PF13472"/>
    </source>
</evidence>
<dbReference type="RefSeq" id="WP_133604739.1">
    <property type="nucleotide sequence ID" value="NZ_JAUFPJ010000009.1"/>
</dbReference>
<evidence type="ECO:0000256" key="4">
    <source>
        <dbReference type="SAM" id="SignalP"/>
    </source>
</evidence>
<evidence type="ECO:0000256" key="2">
    <source>
        <dbReference type="ARBA" id="ARBA00023180"/>
    </source>
</evidence>
<reference evidence="6 7" key="1">
    <citation type="submission" date="2019-03" db="EMBL/GenBank/DDBJ databases">
        <title>Genomic Encyclopedia of Type Strains, Phase IV (KMG-IV): sequencing the most valuable type-strain genomes for metagenomic binning, comparative biology and taxonomic classification.</title>
        <authorList>
            <person name="Goeker M."/>
        </authorList>
    </citation>
    <scope>NUCLEOTIDE SEQUENCE [LARGE SCALE GENOMIC DNA]</scope>
    <source>
        <strain evidence="6 7">DSM 25082</strain>
    </source>
</reference>
<gene>
    <name evidence="6" type="ORF">DFR39_10884</name>
</gene>
<keyword evidence="4" id="KW-0732">Signal</keyword>
<dbReference type="Proteomes" id="UP000295357">
    <property type="component" value="Unassembled WGS sequence"/>
</dbReference>
<dbReference type="GO" id="GO:0046872">
    <property type="term" value="F:metal ion binding"/>
    <property type="evidence" value="ECO:0007669"/>
    <property type="project" value="UniProtKB-KW"/>
</dbReference>
<keyword evidence="2" id="KW-0325">Glycoprotein</keyword>
<dbReference type="AlphaFoldDB" id="A0A4V3CIR7"/>
<dbReference type="EMBL" id="SNXE01000008">
    <property type="protein sequence ID" value="TDP06616.1"/>
    <property type="molecule type" value="Genomic_DNA"/>
</dbReference>
<dbReference type="Gene3D" id="3.40.50.1110">
    <property type="entry name" value="SGNH hydrolase"/>
    <property type="match status" value="1"/>
</dbReference>
<dbReference type="InterPro" id="IPR052063">
    <property type="entry name" value="Polysaccharide_Lyase_1"/>
</dbReference>
<sequence length="675" mass="71795">MRHLALATLLLAAGPAWAEPPTVLLVGDSTMAPQTGYGDALCERLEPAALCLNLGRGGRSSASYRAEGLWERALARLRARPEASPAWVLIQFGHNDQPGKPGRSTDLQREYPANLARYVEDVRALKAQPVLVTPLRRRQFSQGLLQDDLQPWAQAMRGVAQELDVPLLDLHRLSAELLQTLGEAAAPTLAQAAPGQPGYDHTHLGARGACFFAALLSAEVARKLPGLDLPRSAAPDCEQIPAPALASADTALAPPLNPHTHTHAGWAVGTLGGRGGRIIKVSTLADQGPGSLRAALEAKGPRIVVFEVGGVIDLGGRELQIVHPFITIAGQTAPAPGISLIKGGIAVRAHDVIIQHLSVRPGAYGRAPRSGHDHDGIGTQAGAHHVIVDHCSLSWATDENLSVGGPRFQGPDPAAWRLATSHHITYSNNLIFEGLSNSVHAKGEHSKGSLIHDNASAVLLLGNVYASNRERNALFKGGVQAAMVNNLIYNPGPRAAHYNLLGNEWQGQPYQTGKIALVGNVLRHGPDTPADTPLFSLGGQGDVELYLADNLAHDRQGAAVPLTGRYSAGAAQILPAGDAARPAYLPPRLQALPARQLEDRILHTAGARPWDRDPIDAKLLSDVLEGRGQIIDSETQSSGFPRHAPRSRPFDAAAWDLRDMSPKAGWTSLHRDPKP</sequence>
<dbReference type="Gene3D" id="2.160.20.10">
    <property type="entry name" value="Single-stranded right-handed beta-helix, Pectin lyase-like"/>
    <property type="match status" value="1"/>
</dbReference>
<evidence type="ECO:0000256" key="1">
    <source>
        <dbReference type="ARBA" id="ARBA00022723"/>
    </source>
</evidence>
<dbReference type="SUPFAM" id="SSF51126">
    <property type="entry name" value="Pectin lyase-like"/>
    <property type="match status" value="1"/>
</dbReference>
<feature type="region of interest" description="Disordered" evidence="3">
    <location>
        <begin position="631"/>
        <end position="655"/>
    </location>
</feature>
<dbReference type="CDD" id="cd01821">
    <property type="entry name" value="Rhamnogalacturan_acetylesterase_like"/>
    <property type="match status" value="1"/>
</dbReference>
<dbReference type="InterPro" id="IPR037459">
    <property type="entry name" value="RhgT-like"/>
</dbReference>
<feature type="domain" description="SGNH hydrolase-type esterase" evidence="5">
    <location>
        <begin position="27"/>
        <end position="208"/>
    </location>
</feature>
<dbReference type="OrthoDB" id="8737820at2"/>
<comment type="caution">
    <text evidence="6">The sequence shown here is derived from an EMBL/GenBank/DDBJ whole genome shotgun (WGS) entry which is preliminary data.</text>
</comment>
<dbReference type="InterPro" id="IPR011050">
    <property type="entry name" value="Pectin_lyase_fold/virulence"/>
</dbReference>
<feature type="chain" id="PRO_5020396938" evidence="4">
    <location>
        <begin position="19"/>
        <end position="675"/>
    </location>
</feature>
<keyword evidence="1" id="KW-0479">Metal-binding</keyword>
<accession>A0A4V3CIR7</accession>
<keyword evidence="7" id="KW-1185">Reference proteome</keyword>
<evidence type="ECO:0000256" key="3">
    <source>
        <dbReference type="SAM" id="MobiDB-lite"/>
    </source>
</evidence>
<dbReference type="PANTHER" id="PTHR42970">
    <property type="entry name" value="PECTATE LYASE C-RELATED"/>
    <property type="match status" value="1"/>
</dbReference>
<dbReference type="SUPFAM" id="SSF52266">
    <property type="entry name" value="SGNH hydrolase"/>
    <property type="match status" value="1"/>
</dbReference>